<sequence>MQFVTIFHILRGRMRLMRHLIGVPFLLASLYPLPALSAPLTLEQAWEQAELANPALRATQANLATSEGELTDARAPLWNNPRLATEGRKRTLPQTADPARIDPARIDREWTVGLTQIFEIAGQQGKRRSAAEQSLAATQEVIAETRRQLRAEVEQRFVRVLSLQLRIQMEERTLKLIQKAATAVRKRVTAGEDSRLDGNLAKVEAERAQNQVSVLREQLVQARAELAALLQLPTANLPEVGGYLNPSSASYTLNELLNSAANRPLLRAFDHREKAARSRLDLERAAVYPDVTLGLYTAREGPADSRDRITGLSVSLPLPLFRRNGSGIGRATTELTQVQVQQQAVQRDSRAQVLALWERWESLQMRVKRLSESVLPSLEENQHLSSVSFRAGEIGLLQLLLVNRQVLDGQRDLLDAGTELRLTQVSLEAAAGWQPTHDNHRTKKSKLRNS</sequence>
<name>A0A2X0R7K2_9PROT</name>
<organism evidence="4">
    <name type="scientific">Candidatus Nitrotoga fabula</name>
    <dbReference type="NCBI Taxonomy" id="2182327"/>
    <lineage>
        <taxon>Bacteria</taxon>
        <taxon>Pseudomonadati</taxon>
        <taxon>Pseudomonadota</taxon>
        <taxon>Betaproteobacteria</taxon>
        <taxon>Nitrosomonadales</taxon>
        <taxon>Gallionellaceae</taxon>
        <taxon>Candidatus Nitrotoga</taxon>
    </lineage>
</organism>
<evidence type="ECO:0000256" key="2">
    <source>
        <dbReference type="SAM" id="Coils"/>
    </source>
</evidence>
<evidence type="ECO:0000313" key="4">
    <source>
        <dbReference type="EMBL" id="SPS05982.1"/>
    </source>
</evidence>
<dbReference type="InterPro" id="IPR003423">
    <property type="entry name" value="OMP_efflux"/>
</dbReference>
<comment type="similarity">
    <text evidence="1">Belongs to the outer membrane factor (OMF) (TC 1.B.17) family.</text>
</comment>
<gene>
    <name evidence="4" type="ORF">NITFAB_1572</name>
</gene>
<dbReference type="EMBL" id="LS423452">
    <property type="protein sequence ID" value="SPS05982.1"/>
    <property type="molecule type" value="Genomic_DNA"/>
</dbReference>
<dbReference type="GO" id="GO:0015562">
    <property type="term" value="F:efflux transmembrane transporter activity"/>
    <property type="evidence" value="ECO:0007669"/>
    <property type="project" value="InterPro"/>
</dbReference>
<feature type="region of interest" description="Disordered" evidence="3">
    <location>
        <begin position="74"/>
        <end position="93"/>
    </location>
</feature>
<proteinExistence type="inferred from homology"/>
<evidence type="ECO:0000256" key="3">
    <source>
        <dbReference type="SAM" id="MobiDB-lite"/>
    </source>
</evidence>
<keyword evidence="2" id="KW-0175">Coiled coil</keyword>
<dbReference type="AlphaFoldDB" id="A0A2X0R7K2"/>
<feature type="coiled-coil region" evidence="2">
    <location>
        <begin position="205"/>
        <end position="232"/>
    </location>
</feature>
<dbReference type="PANTHER" id="PTHR30203">
    <property type="entry name" value="OUTER MEMBRANE CATION EFFLUX PROTEIN"/>
    <property type="match status" value="1"/>
</dbReference>
<accession>A0A2X0R7K2</accession>
<dbReference type="Pfam" id="PF02321">
    <property type="entry name" value="OEP"/>
    <property type="match status" value="2"/>
</dbReference>
<dbReference type="SUPFAM" id="SSF56954">
    <property type="entry name" value="Outer membrane efflux proteins (OEP)"/>
    <property type="match status" value="1"/>
</dbReference>
<feature type="coiled-coil region" evidence="2">
    <location>
        <begin position="128"/>
        <end position="155"/>
    </location>
</feature>
<evidence type="ECO:0000256" key="1">
    <source>
        <dbReference type="ARBA" id="ARBA00007613"/>
    </source>
</evidence>
<protein>
    <submittedName>
        <fullName evidence="4">Putative Outer membrane efflux protein</fullName>
    </submittedName>
</protein>
<dbReference type="PANTHER" id="PTHR30203:SF24">
    <property type="entry name" value="BLR4935 PROTEIN"/>
    <property type="match status" value="1"/>
</dbReference>
<dbReference type="InterPro" id="IPR010131">
    <property type="entry name" value="MdtP/NodT-like"/>
</dbReference>
<dbReference type="Gene3D" id="1.20.1600.10">
    <property type="entry name" value="Outer membrane efflux proteins (OEP)"/>
    <property type="match status" value="1"/>
</dbReference>
<reference evidence="4" key="1">
    <citation type="submission" date="2018-05" db="EMBL/GenBank/DDBJ databases">
        <authorList>
            <person name="Lanie J.A."/>
            <person name="Ng W.-L."/>
            <person name="Kazmierczak K.M."/>
            <person name="Andrzejewski T.M."/>
            <person name="Davidsen T.M."/>
            <person name="Wayne K.J."/>
            <person name="Tettelin H."/>
            <person name="Glass J.I."/>
            <person name="Rusch D."/>
            <person name="Podicherti R."/>
            <person name="Tsui H.-C.T."/>
            <person name="Winkler M.E."/>
        </authorList>
    </citation>
    <scope>NUCLEOTIDE SEQUENCE</scope>
    <source>
        <strain evidence="4">KNB</strain>
    </source>
</reference>